<dbReference type="PANTHER" id="PTHR12281:SF31">
    <property type="entry name" value="DCN1-LIKE PROTEIN 3"/>
    <property type="match status" value="1"/>
</dbReference>
<dbReference type="Gene3D" id="1.10.238.10">
    <property type="entry name" value="EF-hand"/>
    <property type="match status" value="1"/>
</dbReference>
<dbReference type="GO" id="GO:0032182">
    <property type="term" value="F:ubiquitin-like protein binding"/>
    <property type="evidence" value="ECO:0007669"/>
    <property type="project" value="TreeGrafter"/>
</dbReference>
<feature type="compositionally biased region" description="Gly residues" evidence="3">
    <location>
        <begin position="1"/>
        <end position="18"/>
    </location>
</feature>
<dbReference type="AlphaFoldDB" id="A0A0G4IML2"/>
<name>A0A0G4IML2_PLABS</name>
<accession>A0A0G4IML2</accession>
<dbReference type="EMBL" id="CDSF01000057">
    <property type="protein sequence ID" value="CEO96413.1"/>
    <property type="molecule type" value="Genomic_DNA"/>
</dbReference>
<geneLocation type="mitochondrion" evidence="6"/>
<dbReference type="PANTHER" id="PTHR12281">
    <property type="entry name" value="RP42 RELATED"/>
    <property type="match status" value="1"/>
</dbReference>
<dbReference type="OrthoDB" id="286637at2759"/>
<dbReference type="OMA" id="LWCKFLQ"/>
<feature type="region of interest" description="Disordered" evidence="3">
    <location>
        <begin position="1"/>
        <end position="34"/>
    </location>
</feature>
<keyword evidence="7" id="KW-1185">Reference proteome</keyword>
<dbReference type="CDD" id="cd14352">
    <property type="entry name" value="UBA_DCN1"/>
    <property type="match status" value="1"/>
</dbReference>
<dbReference type="SUPFAM" id="SSF46934">
    <property type="entry name" value="UBA-like"/>
    <property type="match status" value="1"/>
</dbReference>
<evidence type="ECO:0000256" key="2">
    <source>
        <dbReference type="RuleBase" id="RU410713"/>
    </source>
</evidence>
<dbReference type="STRING" id="37360.A0A0G4IML2"/>
<dbReference type="InterPro" id="IPR005176">
    <property type="entry name" value="PONY_dom"/>
</dbReference>
<gene>
    <name evidence="5" type="ORF">PBRA_005084</name>
    <name evidence="6" type="ORF">PLBR_LOCUS6567</name>
</gene>
<dbReference type="InterPro" id="IPR014764">
    <property type="entry name" value="DCN-prot"/>
</dbReference>
<evidence type="ECO:0000259" key="4">
    <source>
        <dbReference type="PROSITE" id="PS51229"/>
    </source>
</evidence>
<dbReference type="Pfam" id="PF14555">
    <property type="entry name" value="UBA_4"/>
    <property type="match status" value="1"/>
</dbReference>
<dbReference type="Gene3D" id="1.10.8.10">
    <property type="entry name" value="DNA helicase RuvA subunit, C-terminal domain"/>
    <property type="match status" value="1"/>
</dbReference>
<comment type="function">
    <text evidence="2">Neddylation of cullins play an essential role in the regulation of SCF-type complexes activity.</text>
</comment>
<protein>
    <recommendedName>
        <fullName evidence="2">Defective in cullin neddylation protein</fullName>
    </recommendedName>
</protein>
<reference evidence="5 7" key="1">
    <citation type="submission" date="2015-02" db="EMBL/GenBank/DDBJ databases">
        <authorList>
            <person name="Chooi Y.-H."/>
        </authorList>
    </citation>
    <scope>NUCLEOTIDE SEQUENCE [LARGE SCALE GENOMIC DNA]</scope>
    <source>
        <strain evidence="5">E3</strain>
    </source>
</reference>
<dbReference type="Gene3D" id="1.10.238.200">
    <property type="entry name" value="Cullin, PONY binding domain"/>
    <property type="match status" value="1"/>
</dbReference>
<feature type="compositionally biased region" description="Polar residues" evidence="3">
    <location>
        <begin position="19"/>
        <end position="34"/>
    </location>
</feature>
<evidence type="ECO:0000256" key="1">
    <source>
        <dbReference type="ARBA" id="ARBA00022786"/>
    </source>
</evidence>
<dbReference type="PROSITE" id="PS51229">
    <property type="entry name" value="DCUN1"/>
    <property type="match status" value="1"/>
</dbReference>
<dbReference type="InterPro" id="IPR009060">
    <property type="entry name" value="UBA-like_sf"/>
</dbReference>
<dbReference type="Proteomes" id="UP000039324">
    <property type="component" value="Unassembled WGS sequence"/>
</dbReference>
<evidence type="ECO:0000256" key="3">
    <source>
        <dbReference type="SAM" id="MobiDB-lite"/>
    </source>
</evidence>
<evidence type="ECO:0000313" key="8">
    <source>
        <dbReference type="Proteomes" id="UP000290189"/>
    </source>
</evidence>
<evidence type="ECO:0000313" key="6">
    <source>
        <dbReference type="EMBL" id="SPQ99352.1"/>
    </source>
</evidence>
<sequence length="282" mass="31223">MDGRRPGLGAGPISGGQTGICQSPGLQTSSSAMSTQKAKIKEFRGVTHASDKDARAYLKKCNWDLSVAINEFYQGNQGRGQSSTNSAALAPTLSPLFDQYEDPNDKNLCVADYLVKFLNDIGCDPEGVNALALMWALNASKMGIITREEFVNGFSALGCTTLADMKNAANKTVPSMLANEQEFREFYKWLFDYMKEDEKKRTISKDLALAVWGIVFNESMMPLVKPLSTFIAESETDAFSKDMWMQSYEFMRDTAADLSNFDPAGAWPSLIDEFVESRKGRQ</sequence>
<dbReference type="Proteomes" id="UP000290189">
    <property type="component" value="Unassembled WGS sequence"/>
</dbReference>
<dbReference type="EMBL" id="OVEO01000011">
    <property type="protein sequence ID" value="SPQ99352.1"/>
    <property type="molecule type" value="Genomic_DNA"/>
</dbReference>
<keyword evidence="6" id="KW-0496">Mitochondrion</keyword>
<feature type="domain" description="DCUN1" evidence="4">
    <location>
        <begin position="88"/>
        <end position="279"/>
    </location>
</feature>
<dbReference type="InterPro" id="IPR042460">
    <property type="entry name" value="DCN1-like_PONY"/>
</dbReference>
<proteinExistence type="predicted"/>
<evidence type="ECO:0000313" key="5">
    <source>
        <dbReference type="EMBL" id="CEO96413.1"/>
    </source>
</evidence>
<dbReference type="GO" id="GO:0045116">
    <property type="term" value="P:protein neddylation"/>
    <property type="evidence" value="ECO:0007669"/>
    <property type="project" value="TreeGrafter"/>
</dbReference>
<organism evidence="5 7">
    <name type="scientific">Plasmodiophora brassicae</name>
    <name type="common">Clubroot disease agent</name>
    <dbReference type="NCBI Taxonomy" id="37360"/>
    <lineage>
        <taxon>Eukaryota</taxon>
        <taxon>Sar</taxon>
        <taxon>Rhizaria</taxon>
        <taxon>Endomyxa</taxon>
        <taxon>Phytomyxea</taxon>
        <taxon>Plasmodiophorida</taxon>
        <taxon>Plasmodiophoridae</taxon>
        <taxon>Plasmodiophora</taxon>
    </lineage>
</organism>
<dbReference type="GO" id="GO:0031624">
    <property type="term" value="F:ubiquitin conjugating enzyme binding"/>
    <property type="evidence" value="ECO:0007669"/>
    <property type="project" value="TreeGrafter"/>
</dbReference>
<dbReference type="Pfam" id="PF03556">
    <property type="entry name" value="Cullin_binding"/>
    <property type="match status" value="1"/>
</dbReference>
<reference evidence="6 8" key="2">
    <citation type="submission" date="2018-03" db="EMBL/GenBank/DDBJ databases">
        <authorList>
            <person name="Fogelqvist J."/>
        </authorList>
    </citation>
    <scope>NUCLEOTIDE SEQUENCE [LARGE SCALE GENOMIC DNA]</scope>
</reference>
<keyword evidence="1" id="KW-0833">Ubl conjugation pathway</keyword>
<evidence type="ECO:0000313" key="7">
    <source>
        <dbReference type="Proteomes" id="UP000039324"/>
    </source>
</evidence>
<dbReference type="GO" id="GO:0000151">
    <property type="term" value="C:ubiquitin ligase complex"/>
    <property type="evidence" value="ECO:0007669"/>
    <property type="project" value="TreeGrafter"/>
</dbReference>
<dbReference type="GO" id="GO:0097602">
    <property type="term" value="F:cullin family protein binding"/>
    <property type="evidence" value="ECO:0007669"/>
    <property type="project" value="TreeGrafter"/>
</dbReference>